<name>A0A1Y1UAD5_9TREE</name>
<dbReference type="Pfam" id="PF13181">
    <property type="entry name" value="TPR_8"/>
    <property type="match status" value="1"/>
</dbReference>
<dbReference type="GeneID" id="33560345"/>
<evidence type="ECO:0000256" key="6">
    <source>
        <dbReference type="SAM" id="MobiDB-lite"/>
    </source>
</evidence>
<dbReference type="SMART" id="SM00028">
    <property type="entry name" value="TPR"/>
    <property type="match status" value="3"/>
</dbReference>
<feature type="region of interest" description="Disordered" evidence="6">
    <location>
        <begin position="130"/>
        <end position="149"/>
    </location>
</feature>
<dbReference type="Proteomes" id="UP000193218">
    <property type="component" value="Unassembled WGS sequence"/>
</dbReference>
<dbReference type="PANTHER" id="PTHR45984:SF1">
    <property type="entry name" value="SPAG1 AXONEMAL DYNEIN ASSEMBLY FACTOR"/>
    <property type="match status" value="1"/>
</dbReference>
<comment type="caution">
    <text evidence="7">The sequence shown here is derived from an EMBL/GenBank/DDBJ whole genome shotgun (WGS) entry which is preliminary data.</text>
</comment>
<gene>
    <name evidence="7" type="ORF">BD324DRAFT_652694</name>
</gene>
<reference evidence="7 8" key="1">
    <citation type="submission" date="2017-03" db="EMBL/GenBank/DDBJ databases">
        <title>Widespread Adenine N6-methylation of Active Genes in Fungi.</title>
        <authorList>
            <consortium name="DOE Joint Genome Institute"/>
            <person name="Mondo S.J."/>
            <person name="Dannebaum R.O."/>
            <person name="Kuo R.C."/>
            <person name="Louie K.B."/>
            <person name="Bewick A.J."/>
            <person name="Labutti K."/>
            <person name="Haridas S."/>
            <person name="Kuo A."/>
            <person name="Salamov A."/>
            <person name="Ahrendt S.R."/>
            <person name="Lau R."/>
            <person name="Bowen B.P."/>
            <person name="Lipzen A."/>
            <person name="Sullivan W."/>
            <person name="Andreopoulos W.B."/>
            <person name="Clum A."/>
            <person name="Lindquist E."/>
            <person name="Daum C."/>
            <person name="Northen T.R."/>
            <person name="Ramamoorthy G."/>
            <person name="Schmitz R.J."/>
            <person name="Gryganskyi A."/>
            <person name="Culley D."/>
            <person name="Magnuson J."/>
            <person name="James T.Y."/>
            <person name="O'Malley M.A."/>
            <person name="Stajich J.E."/>
            <person name="Spatafora J.W."/>
            <person name="Visel A."/>
            <person name="Grigoriev I.V."/>
        </authorList>
    </citation>
    <scope>NUCLEOTIDE SEQUENCE [LARGE SCALE GENOMIC DNA]</scope>
    <source>
        <strain evidence="7 8">NRRL Y-17943</strain>
    </source>
</reference>
<feature type="region of interest" description="Disordered" evidence="6">
    <location>
        <begin position="1"/>
        <end position="23"/>
    </location>
</feature>
<evidence type="ECO:0000313" key="7">
    <source>
        <dbReference type="EMBL" id="ORX34972.1"/>
    </source>
</evidence>
<dbReference type="GO" id="GO:0005739">
    <property type="term" value="C:mitochondrion"/>
    <property type="evidence" value="ECO:0007669"/>
    <property type="project" value="TreeGrafter"/>
</dbReference>
<evidence type="ECO:0000256" key="2">
    <source>
        <dbReference type="ARBA" id="ARBA00022490"/>
    </source>
</evidence>
<evidence type="ECO:0000256" key="1">
    <source>
        <dbReference type="ARBA" id="ARBA00004496"/>
    </source>
</evidence>
<feature type="compositionally biased region" description="Polar residues" evidence="6">
    <location>
        <begin position="161"/>
        <end position="179"/>
    </location>
</feature>
<organism evidence="7 8">
    <name type="scientific">Kockovaella imperatae</name>
    <dbReference type="NCBI Taxonomy" id="4999"/>
    <lineage>
        <taxon>Eukaryota</taxon>
        <taxon>Fungi</taxon>
        <taxon>Dikarya</taxon>
        <taxon>Basidiomycota</taxon>
        <taxon>Agaricomycotina</taxon>
        <taxon>Tremellomycetes</taxon>
        <taxon>Tremellales</taxon>
        <taxon>Cuniculitremaceae</taxon>
        <taxon>Kockovaella</taxon>
    </lineage>
</organism>
<dbReference type="Pfam" id="PF13414">
    <property type="entry name" value="TPR_11"/>
    <property type="match status" value="1"/>
</dbReference>
<dbReference type="PANTHER" id="PTHR45984">
    <property type="entry name" value="RNA (RNA) POLYMERASE II ASSOCIATED PROTEIN HOMOLOG"/>
    <property type="match status" value="1"/>
</dbReference>
<protein>
    <submittedName>
        <fullName evidence="7">Uncharacterized protein</fullName>
    </submittedName>
</protein>
<dbReference type="PROSITE" id="PS50005">
    <property type="entry name" value="TPR"/>
    <property type="match status" value="1"/>
</dbReference>
<dbReference type="Gene3D" id="1.25.40.10">
    <property type="entry name" value="Tetratricopeptide repeat domain"/>
    <property type="match status" value="1"/>
</dbReference>
<feature type="repeat" description="TPR" evidence="5">
    <location>
        <begin position="44"/>
        <end position="77"/>
    </location>
</feature>
<dbReference type="RefSeq" id="XP_021869188.1">
    <property type="nucleotide sequence ID" value="XM_022018536.1"/>
</dbReference>
<evidence type="ECO:0000256" key="4">
    <source>
        <dbReference type="ARBA" id="ARBA00022803"/>
    </source>
</evidence>
<dbReference type="GO" id="GO:0006626">
    <property type="term" value="P:protein targeting to mitochondrion"/>
    <property type="evidence" value="ECO:0007669"/>
    <property type="project" value="TreeGrafter"/>
</dbReference>
<proteinExistence type="predicted"/>
<dbReference type="EMBL" id="NBSH01000012">
    <property type="protein sequence ID" value="ORX34972.1"/>
    <property type="molecule type" value="Genomic_DNA"/>
</dbReference>
<dbReference type="SUPFAM" id="SSF48452">
    <property type="entry name" value="TPR-like"/>
    <property type="match status" value="1"/>
</dbReference>
<dbReference type="STRING" id="4999.A0A1Y1UAD5"/>
<dbReference type="InterPro" id="IPR019734">
    <property type="entry name" value="TPR_rpt"/>
</dbReference>
<sequence length="358" mass="39293">MQQEKDVEGSEKARQDGNTSFKKGKWSEAIGHYTNAILKNPTDPVGYTNRAAAYLKLDKYEDANRDCTSAIEIQPENLKALYRRSLALKSLGRLDEALRDISLVCKLDRGNAVAKEERKEIRELVEALEKKSQQFKPPQKTPPISPESRPIAASIEEIVEETSQPTVPSHESSQTTPIQSIPKPSFSDLKRSRAAKPAFTTAKLPAHTPDASKPPITTPLHHDILPIASSPAPRLFVPPADPHSTSPGSGLTLLRHLSPPQLGWTAIQHYPAQNVPIILGPLLEPDTLAQLFSALKHGLDGSSDSAVALDEARARILIVMKGLLDLPRWRVNASMLSRSERELGRQVWAQAGGQGQWP</sequence>
<keyword evidence="3" id="KW-0677">Repeat</keyword>
<dbReference type="InterPro" id="IPR011990">
    <property type="entry name" value="TPR-like_helical_dom_sf"/>
</dbReference>
<keyword evidence="8" id="KW-1185">Reference proteome</keyword>
<comment type="subcellular location">
    <subcellularLocation>
        <location evidence="1">Cytoplasm</location>
    </subcellularLocation>
</comment>
<feature type="compositionally biased region" description="Basic and acidic residues" evidence="6">
    <location>
        <begin position="1"/>
        <end position="15"/>
    </location>
</feature>
<dbReference type="AlphaFoldDB" id="A0A1Y1UAD5"/>
<feature type="region of interest" description="Disordered" evidence="6">
    <location>
        <begin position="160"/>
        <end position="215"/>
    </location>
</feature>
<dbReference type="OrthoDB" id="629492at2759"/>
<keyword evidence="4 5" id="KW-0802">TPR repeat</keyword>
<evidence type="ECO:0000256" key="3">
    <source>
        <dbReference type="ARBA" id="ARBA00022737"/>
    </source>
</evidence>
<dbReference type="GO" id="GO:0031072">
    <property type="term" value="F:heat shock protein binding"/>
    <property type="evidence" value="ECO:0007669"/>
    <property type="project" value="TreeGrafter"/>
</dbReference>
<evidence type="ECO:0000256" key="5">
    <source>
        <dbReference type="PROSITE-ProRule" id="PRU00339"/>
    </source>
</evidence>
<dbReference type="GO" id="GO:0005829">
    <property type="term" value="C:cytosol"/>
    <property type="evidence" value="ECO:0007669"/>
    <property type="project" value="TreeGrafter"/>
</dbReference>
<accession>A0A1Y1UAD5</accession>
<dbReference type="InParanoid" id="A0A1Y1UAD5"/>
<keyword evidence="2" id="KW-0963">Cytoplasm</keyword>
<evidence type="ECO:0000313" key="8">
    <source>
        <dbReference type="Proteomes" id="UP000193218"/>
    </source>
</evidence>
<dbReference type="InterPro" id="IPR051982">
    <property type="entry name" value="CiliaryAsmbly_MitoImport"/>
</dbReference>